<dbReference type="InterPro" id="IPR000792">
    <property type="entry name" value="Tscrpt_reg_LuxR_C"/>
</dbReference>
<dbReference type="Pfam" id="PF00196">
    <property type="entry name" value="GerE"/>
    <property type="match status" value="1"/>
</dbReference>
<sequence length="110" mass="12589">MDSITLQQHPFIGMLFDELKDKYQLTRRENEVLQIFTLNGWTNRELGDALNLSEKTMKNHIASIQRKFNVNSSREIQAVVFRSTLLPAFLNGSDSQNSQEGKRPYAALSS</sequence>
<evidence type="ECO:0000313" key="6">
    <source>
        <dbReference type="EMBL" id="MFC5402373.1"/>
    </source>
</evidence>
<feature type="domain" description="HTH luxR-type" evidence="5">
    <location>
        <begin position="18"/>
        <end position="84"/>
    </location>
</feature>
<name>A0ABW0HMY5_9BACL</name>
<evidence type="ECO:0000313" key="7">
    <source>
        <dbReference type="Proteomes" id="UP001596113"/>
    </source>
</evidence>
<evidence type="ECO:0000259" key="5">
    <source>
        <dbReference type="PROSITE" id="PS50043"/>
    </source>
</evidence>
<comment type="caution">
    <text evidence="6">The sequence shown here is derived from an EMBL/GenBank/DDBJ whole genome shotgun (WGS) entry which is preliminary data.</text>
</comment>
<keyword evidence="3" id="KW-0804">Transcription</keyword>
<evidence type="ECO:0000256" key="4">
    <source>
        <dbReference type="SAM" id="MobiDB-lite"/>
    </source>
</evidence>
<protein>
    <submittedName>
        <fullName evidence="6">Response regulator transcription factor</fullName>
    </submittedName>
</protein>
<dbReference type="Gene3D" id="1.10.10.10">
    <property type="entry name" value="Winged helix-like DNA-binding domain superfamily/Winged helix DNA-binding domain"/>
    <property type="match status" value="1"/>
</dbReference>
<keyword evidence="2" id="KW-0238">DNA-binding</keyword>
<dbReference type="PANTHER" id="PTHR44688">
    <property type="entry name" value="DNA-BINDING TRANSCRIPTIONAL ACTIVATOR DEVR_DOSR"/>
    <property type="match status" value="1"/>
</dbReference>
<dbReference type="PANTHER" id="PTHR44688:SF16">
    <property type="entry name" value="DNA-BINDING TRANSCRIPTIONAL ACTIVATOR DEVR_DOSR"/>
    <property type="match status" value="1"/>
</dbReference>
<dbReference type="PROSITE" id="PS50043">
    <property type="entry name" value="HTH_LUXR_2"/>
    <property type="match status" value="1"/>
</dbReference>
<keyword evidence="1" id="KW-0805">Transcription regulation</keyword>
<proteinExistence type="predicted"/>
<dbReference type="CDD" id="cd06170">
    <property type="entry name" value="LuxR_C_like"/>
    <property type="match status" value="1"/>
</dbReference>
<dbReference type="SUPFAM" id="SSF46894">
    <property type="entry name" value="C-terminal effector domain of the bipartite response regulators"/>
    <property type="match status" value="1"/>
</dbReference>
<reference evidence="7" key="1">
    <citation type="journal article" date="2019" name="Int. J. Syst. Evol. Microbiol.">
        <title>The Global Catalogue of Microorganisms (GCM) 10K type strain sequencing project: providing services to taxonomists for standard genome sequencing and annotation.</title>
        <authorList>
            <consortium name="The Broad Institute Genomics Platform"/>
            <consortium name="The Broad Institute Genome Sequencing Center for Infectious Disease"/>
            <person name="Wu L."/>
            <person name="Ma J."/>
        </authorList>
    </citation>
    <scope>NUCLEOTIDE SEQUENCE [LARGE SCALE GENOMIC DNA]</scope>
    <source>
        <strain evidence="7">CGMCC 1.18575</strain>
    </source>
</reference>
<keyword evidence="7" id="KW-1185">Reference proteome</keyword>
<dbReference type="Proteomes" id="UP001596113">
    <property type="component" value="Unassembled WGS sequence"/>
</dbReference>
<dbReference type="RefSeq" id="WP_378130762.1">
    <property type="nucleotide sequence ID" value="NZ_JBHSMI010000012.1"/>
</dbReference>
<dbReference type="SMART" id="SM00421">
    <property type="entry name" value="HTH_LUXR"/>
    <property type="match status" value="1"/>
</dbReference>
<dbReference type="InterPro" id="IPR016032">
    <property type="entry name" value="Sig_transdc_resp-reg_C-effctor"/>
</dbReference>
<evidence type="ECO:0000256" key="1">
    <source>
        <dbReference type="ARBA" id="ARBA00023015"/>
    </source>
</evidence>
<evidence type="ECO:0000256" key="2">
    <source>
        <dbReference type="ARBA" id="ARBA00023125"/>
    </source>
</evidence>
<feature type="region of interest" description="Disordered" evidence="4">
    <location>
        <begin position="90"/>
        <end position="110"/>
    </location>
</feature>
<evidence type="ECO:0000256" key="3">
    <source>
        <dbReference type="ARBA" id="ARBA00023163"/>
    </source>
</evidence>
<organism evidence="6 7">
    <name type="scientific">Cohnella soli</name>
    <dbReference type="NCBI Taxonomy" id="425005"/>
    <lineage>
        <taxon>Bacteria</taxon>
        <taxon>Bacillati</taxon>
        <taxon>Bacillota</taxon>
        <taxon>Bacilli</taxon>
        <taxon>Bacillales</taxon>
        <taxon>Paenibacillaceae</taxon>
        <taxon>Cohnella</taxon>
    </lineage>
</organism>
<dbReference type="InterPro" id="IPR036388">
    <property type="entry name" value="WH-like_DNA-bd_sf"/>
</dbReference>
<gene>
    <name evidence="6" type="ORF">ACFPOF_06450</name>
</gene>
<dbReference type="EMBL" id="JBHSMI010000012">
    <property type="protein sequence ID" value="MFC5402373.1"/>
    <property type="molecule type" value="Genomic_DNA"/>
</dbReference>
<accession>A0ABW0HMY5</accession>